<dbReference type="Proteomes" id="UP000027361">
    <property type="component" value="Unassembled WGS sequence"/>
</dbReference>
<reference evidence="3 4" key="1">
    <citation type="submission" date="2014-05" db="EMBL/GenBank/DDBJ databases">
        <title>Draft genome sequence of a rare smut relative, Tilletiaria anomala UBC 951.</title>
        <authorList>
            <consortium name="DOE Joint Genome Institute"/>
            <person name="Toome M."/>
            <person name="Kuo A."/>
            <person name="Henrissat B."/>
            <person name="Lipzen A."/>
            <person name="Tritt A."/>
            <person name="Yoshinaga Y."/>
            <person name="Zane M."/>
            <person name="Barry K."/>
            <person name="Grigoriev I.V."/>
            <person name="Spatafora J.W."/>
            <person name="Aimea M.C."/>
        </authorList>
    </citation>
    <scope>NUCLEOTIDE SEQUENCE [LARGE SCALE GENOMIC DNA]</scope>
    <source>
        <strain evidence="3 4">UBC 951</strain>
    </source>
</reference>
<dbReference type="GeneID" id="25265882"/>
<feature type="transmembrane region" description="Helical" evidence="2">
    <location>
        <begin position="164"/>
        <end position="194"/>
    </location>
</feature>
<dbReference type="OMA" id="ENCLWDG"/>
<evidence type="ECO:0000256" key="1">
    <source>
        <dbReference type="SAM" id="MobiDB-lite"/>
    </source>
</evidence>
<organism evidence="3 4">
    <name type="scientific">Tilletiaria anomala (strain ATCC 24038 / CBS 436.72 / UBC 951)</name>
    <dbReference type="NCBI Taxonomy" id="1037660"/>
    <lineage>
        <taxon>Eukaryota</taxon>
        <taxon>Fungi</taxon>
        <taxon>Dikarya</taxon>
        <taxon>Basidiomycota</taxon>
        <taxon>Ustilaginomycotina</taxon>
        <taxon>Exobasidiomycetes</taxon>
        <taxon>Georgefischeriales</taxon>
        <taxon>Tilletiariaceae</taxon>
        <taxon>Tilletiaria</taxon>
    </lineage>
</organism>
<evidence type="ECO:0000313" key="4">
    <source>
        <dbReference type="Proteomes" id="UP000027361"/>
    </source>
</evidence>
<evidence type="ECO:0000256" key="2">
    <source>
        <dbReference type="SAM" id="Phobius"/>
    </source>
</evidence>
<keyword evidence="2" id="KW-0472">Membrane</keyword>
<proteinExistence type="predicted"/>
<dbReference type="InParanoid" id="A0A066WN05"/>
<keyword evidence="2" id="KW-1133">Transmembrane helix</keyword>
<feature type="compositionally biased region" description="Basic and acidic residues" evidence="1">
    <location>
        <begin position="295"/>
        <end position="306"/>
    </location>
</feature>
<name>A0A066WN05_TILAU</name>
<dbReference type="HOGENOM" id="CLU_050886_0_0_1"/>
<feature type="transmembrane region" description="Helical" evidence="2">
    <location>
        <begin position="71"/>
        <end position="91"/>
    </location>
</feature>
<dbReference type="AlphaFoldDB" id="A0A066WN05"/>
<protein>
    <recommendedName>
        <fullName evidence="5">MARVEL domain-containing protein</fullName>
    </recommendedName>
</protein>
<dbReference type="RefSeq" id="XP_013245194.1">
    <property type="nucleotide sequence ID" value="XM_013389740.1"/>
</dbReference>
<accession>A0A066WN05</accession>
<sequence length="306" mass="34652">MAFPERYALSTKAPDRSKEPKAIHPNIILVFRFLITALLCCLSLITLVISILVVKYYEDHKPIVFPSWGSLIYLIILSVLTPIIYFGYNIAMPLAPFINYGDFLYGLFRVKVELLLQFTMCVLWVSGAMAYYEDLGGYQNCQFDGYFHYPKPMDFQHVCYLRQLIVALAFATFGVQVFLWASEMLIALYIFLFLDQESLSEPHFSWGRRAYDFQQGRHVSQQQGNSRSARVARASVVNSEDDPERISQTGRRSGGGRRGVAYSNADMAESQTSLPASLGSRGLQAYTDGEIQGRAGDEEGGWHLRE</sequence>
<evidence type="ECO:0008006" key="5">
    <source>
        <dbReference type="Google" id="ProtNLM"/>
    </source>
</evidence>
<dbReference type="OrthoDB" id="2524732at2759"/>
<keyword evidence="4" id="KW-1185">Reference proteome</keyword>
<keyword evidence="2" id="KW-0812">Transmembrane</keyword>
<comment type="caution">
    <text evidence="3">The sequence shown here is derived from an EMBL/GenBank/DDBJ whole genome shotgun (WGS) entry which is preliminary data.</text>
</comment>
<feature type="transmembrane region" description="Helical" evidence="2">
    <location>
        <begin position="27"/>
        <end position="51"/>
    </location>
</feature>
<feature type="region of interest" description="Disordered" evidence="1">
    <location>
        <begin position="220"/>
        <end position="306"/>
    </location>
</feature>
<feature type="compositionally biased region" description="Low complexity" evidence="1">
    <location>
        <begin position="226"/>
        <end position="237"/>
    </location>
</feature>
<dbReference type="EMBL" id="JMSN01000011">
    <property type="protein sequence ID" value="KDN52344.1"/>
    <property type="molecule type" value="Genomic_DNA"/>
</dbReference>
<gene>
    <name evidence="3" type="ORF">K437DRAFT_266706</name>
</gene>
<evidence type="ECO:0000313" key="3">
    <source>
        <dbReference type="EMBL" id="KDN52344.1"/>
    </source>
</evidence>